<name>A0AAV1TKG0_9STRA</name>
<dbReference type="InterPro" id="IPR051330">
    <property type="entry name" value="Phosphatase_reg/MetRdx"/>
</dbReference>
<evidence type="ECO:0000256" key="1">
    <source>
        <dbReference type="ARBA" id="ARBA00038454"/>
    </source>
</evidence>
<organism evidence="3 4">
    <name type="scientific">Peronospora matthiolae</name>
    <dbReference type="NCBI Taxonomy" id="2874970"/>
    <lineage>
        <taxon>Eukaryota</taxon>
        <taxon>Sar</taxon>
        <taxon>Stramenopiles</taxon>
        <taxon>Oomycota</taxon>
        <taxon>Peronosporomycetes</taxon>
        <taxon>Peronosporales</taxon>
        <taxon>Peronosporaceae</taxon>
        <taxon>Peronospora</taxon>
    </lineage>
</organism>
<dbReference type="Proteomes" id="UP001162060">
    <property type="component" value="Unassembled WGS sequence"/>
</dbReference>
<reference evidence="3" key="1">
    <citation type="submission" date="2024-01" db="EMBL/GenBank/DDBJ databases">
        <authorList>
            <person name="Webb A."/>
        </authorList>
    </citation>
    <scope>NUCLEOTIDE SEQUENCE</scope>
    <source>
        <strain evidence="3">Pm1</strain>
    </source>
</reference>
<dbReference type="PROSITE" id="PS01320">
    <property type="entry name" value="UPF0067"/>
    <property type="match status" value="1"/>
</dbReference>
<dbReference type="AlphaFoldDB" id="A0AAV1TKG0"/>
<dbReference type="GO" id="GO:0033745">
    <property type="term" value="F:L-methionine-(R)-S-oxide reductase activity"/>
    <property type="evidence" value="ECO:0007669"/>
    <property type="project" value="TreeGrafter"/>
</dbReference>
<comment type="similarity">
    <text evidence="1">Belongs to the free Met sulfoxide reductase family.</text>
</comment>
<evidence type="ECO:0000259" key="2">
    <source>
        <dbReference type="Pfam" id="PF13185"/>
    </source>
</evidence>
<gene>
    <name evidence="3" type="ORF">PM001_LOCUS7217</name>
</gene>
<dbReference type="InterPro" id="IPR003018">
    <property type="entry name" value="GAF"/>
</dbReference>
<dbReference type="GO" id="GO:0005829">
    <property type="term" value="C:cytosol"/>
    <property type="evidence" value="ECO:0007669"/>
    <property type="project" value="TreeGrafter"/>
</dbReference>
<dbReference type="InterPro" id="IPR029016">
    <property type="entry name" value="GAF-like_dom_sf"/>
</dbReference>
<dbReference type="Pfam" id="PF13185">
    <property type="entry name" value="GAF_2"/>
    <property type="match status" value="1"/>
</dbReference>
<sequence length="307" mass="33386">MTQSLDAALQLFTVTQEDSTSPTYVAESTVQPVVALFASDCKHPNRELQKLLMPLMFLFRNRHDITLVHSPSSASASPSLAVFKHGQKVVTVTTDGGELKDRVHIVVAAIGWSPDCPDETQLPNCLHPINAEQILSDVKAFTIAAGQRDYVANAANVSSIIWHAFKEAGRPINWSGFYFVRPLATPETTSGHDHILVLGPFMGKPACSRIRFQSGVCGAAWRSKSVQRIADVRLFHGHIACDGDSQSELVVPIVNELDDAVVAVVDLDCPVPNGFSAEDERTVGQVARLLADACDWTNLQLPFTTQS</sequence>
<dbReference type="Gene3D" id="3.30.450.40">
    <property type="match status" value="1"/>
</dbReference>
<protein>
    <recommendedName>
        <fullName evidence="2">GAF domain-containing protein</fullName>
    </recommendedName>
</protein>
<dbReference type="InterPro" id="IPR000614">
    <property type="entry name" value="FRMsr_CS"/>
</dbReference>
<accession>A0AAV1TKG0</accession>
<comment type="caution">
    <text evidence="3">The sequence shown here is derived from an EMBL/GenBank/DDBJ whole genome shotgun (WGS) entry which is preliminary data.</text>
</comment>
<feature type="domain" description="GAF" evidence="2">
    <location>
        <begin position="196"/>
        <end position="293"/>
    </location>
</feature>
<proteinExistence type="inferred from homology"/>
<dbReference type="SUPFAM" id="SSF55781">
    <property type="entry name" value="GAF domain-like"/>
    <property type="match status" value="1"/>
</dbReference>
<dbReference type="PANTHER" id="PTHR21021">
    <property type="entry name" value="GAF/PUTATIVE CYTOSKELETAL PROTEIN"/>
    <property type="match status" value="1"/>
</dbReference>
<dbReference type="PANTHER" id="PTHR21021:SF15">
    <property type="entry name" value="FREE METHIONINE-R-SULFOXIDE REDUCTASE"/>
    <property type="match status" value="1"/>
</dbReference>
<evidence type="ECO:0000313" key="3">
    <source>
        <dbReference type="EMBL" id="CAK7921588.1"/>
    </source>
</evidence>
<evidence type="ECO:0000313" key="4">
    <source>
        <dbReference type="Proteomes" id="UP001162060"/>
    </source>
</evidence>
<dbReference type="EMBL" id="CAKLBY020000058">
    <property type="protein sequence ID" value="CAK7921588.1"/>
    <property type="molecule type" value="Genomic_DNA"/>
</dbReference>